<reference evidence="3" key="2">
    <citation type="submission" date="2020-08" db="EMBL/GenBank/DDBJ databases">
        <title>Plant Genome Project.</title>
        <authorList>
            <person name="Zhang R.-G."/>
        </authorList>
    </citation>
    <scope>NUCLEOTIDE SEQUENCE</scope>
    <source>
        <strain evidence="3">Huo1</strain>
        <tissue evidence="3">Leaf</tissue>
    </source>
</reference>
<dbReference type="EMBL" id="PNBA02000006">
    <property type="protein sequence ID" value="KAG6421135.1"/>
    <property type="molecule type" value="Genomic_DNA"/>
</dbReference>
<evidence type="ECO:0000313" key="4">
    <source>
        <dbReference type="Proteomes" id="UP000298416"/>
    </source>
</evidence>
<gene>
    <name evidence="3" type="ORF">SASPL_117684</name>
</gene>
<evidence type="ECO:0000313" key="3">
    <source>
        <dbReference type="EMBL" id="KAG6421135.1"/>
    </source>
</evidence>
<reference evidence="3" key="1">
    <citation type="submission" date="2018-01" db="EMBL/GenBank/DDBJ databases">
        <authorList>
            <person name="Mao J.F."/>
        </authorList>
    </citation>
    <scope>NUCLEOTIDE SEQUENCE</scope>
    <source>
        <strain evidence="3">Huo1</strain>
        <tissue evidence="3">Leaf</tissue>
    </source>
</reference>
<dbReference type="GO" id="GO:0010329">
    <property type="term" value="F:auxin efflux transmembrane transporter activity"/>
    <property type="evidence" value="ECO:0007669"/>
    <property type="project" value="TreeGrafter"/>
</dbReference>
<evidence type="ECO:0000256" key="1">
    <source>
        <dbReference type="ARBA" id="ARBA00022448"/>
    </source>
</evidence>
<organism evidence="3">
    <name type="scientific">Salvia splendens</name>
    <name type="common">Scarlet sage</name>
    <dbReference type="NCBI Taxonomy" id="180675"/>
    <lineage>
        <taxon>Eukaryota</taxon>
        <taxon>Viridiplantae</taxon>
        <taxon>Streptophyta</taxon>
        <taxon>Embryophyta</taxon>
        <taxon>Tracheophyta</taxon>
        <taxon>Spermatophyta</taxon>
        <taxon>Magnoliopsida</taxon>
        <taxon>eudicotyledons</taxon>
        <taxon>Gunneridae</taxon>
        <taxon>Pentapetalae</taxon>
        <taxon>asterids</taxon>
        <taxon>lamiids</taxon>
        <taxon>Lamiales</taxon>
        <taxon>Lamiaceae</taxon>
        <taxon>Nepetoideae</taxon>
        <taxon>Mentheae</taxon>
        <taxon>Salviinae</taxon>
        <taxon>Salvia</taxon>
        <taxon>Salvia subgen. Calosphace</taxon>
        <taxon>core Calosphace</taxon>
    </lineage>
</organism>
<dbReference type="Proteomes" id="UP000298416">
    <property type="component" value="Unassembled WGS sequence"/>
</dbReference>
<dbReference type="InterPro" id="IPR051107">
    <property type="entry name" value="Auxin_Efflux_Carrier"/>
</dbReference>
<feature type="region of interest" description="Disordered" evidence="2">
    <location>
        <begin position="89"/>
        <end position="112"/>
    </location>
</feature>
<comment type="caution">
    <text evidence="3">The sequence shown here is derived from an EMBL/GenBank/DDBJ whole genome shotgun (WGS) entry which is preliminary data.</text>
</comment>
<dbReference type="AlphaFoldDB" id="A0A8X8XW79"/>
<sequence length="221" mass="24409">MESMTLYRREAKLRFGGVGIEEIGEDGAAESGCAEIDRIDENAAVDVDLESVVPPEHLGGATDVDSGVYHLPPPHVRHELLRVLHQLEPSQPGRQPQQLARPRRLRPGLHGGDAREGDCHFRLFYLSTLPNTLVMGIPLLKDMYGADSGSLMYRGARSLISEQFPDTTASIISFRVDTDVISLDGKEPLETQVEVGEDGKLHVNVRKSTSSRSENCIQWKI</sequence>
<proteinExistence type="predicted"/>
<keyword evidence="1" id="KW-0813">Transport</keyword>
<feature type="compositionally biased region" description="Low complexity" evidence="2">
    <location>
        <begin position="91"/>
        <end position="100"/>
    </location>
</feature>
<dbReference type="PANTHER" id="PTHR31752:SF66">
    <property type="entry name" value="AUXIN EFFLUX CARRIER COMPONENT 1B-RELATED"/>
    <property type="match status" value="1"/>
</dbReference>
<dbReference type="PANTHER" id="PTHR31752">
    <property type="entry name" value="AUXIN EFFLUX CARRIER COMPONENT 1B-RELATED"/>
    <property type="match status" value="1"/>
</dbReference>
<name>A0A8X8XW79_SALSN</name>
<protein>
    <submittedName>
        <fullName evidence="3">Uncharacterized protein</fullName>
    </submittedName>
</protein>
<accession>A0A8X8XW79</accession>
<dbReference type="GO" id="GO:0005886">
    <property type="term" value="C:plasma membrane"/>
    <property type="evidence" value="ECO:0007669"/>
    <property type="project" value="TreeGrafter"/>
</dbReference>
<keyword evidence="4" id="KW-1185">Reference proteome</keyword>
<dbReference type="GO" id="GO:0009926">
    <property type="term" value="P:auxin polar transport"/>
    <property type="evidence" value="ECO:0007669"/>
    <property type="project" value="TreeGrafter"/>
</dbReference>
<dbReference type="GO" id="GO:0005783">
    <property type="term" value="C:endoplasmic reticulum"/>
    <property type="evidence" value="ECO:0007669"/>
    <property type="project" value="TreeGrafter"/>
</dbReference>
<evidence type="ECO:0000256" key="2">
    <source>
        <dbReference type="SAM" id="MobiDB-lite"/>
    </source>
</evidence>